<dbReference type="STRING" id="1076935.U4LMF4"/>
<feature type="region of interest" description="Disordered" evidence="1">
    <location>
        <begin position="1"/>
        <end position="103"/>
    </location>
</feature>
<feature type="compositionally biased region" description="Basic and acidic residues" evidence="1">
    <location>
        <begin position="88"/>
        <end position="100"/>
    </location>
</feature>
<name>U4LMF4_PYROM</name>
<dbReference type="AlphaFoldDB" id="U4LMF4"/>
<keyword evidence="3" id="KW-1185">Reference proteome</keyword>
<gene>
    <name evidence="2" type="ORF">PCON_08724</name>
</gene>
<evidence type="ECO:0000313" key="3">
    <source>
        <dbReference type="Proteomes" id="UP000018144"/>
    </source>
</evidence>
<feature type="region of interest" description="Disordered" evidence="1">
    <location>
        <begin position="139"/>
        <end position="230"/>
    </location>
</feature>
<sequence>MPPARQYYGPPSSNKKLTDFFNPKSKTAPADSTSPASSTSTSTSTSSIFAQPTRPLPTPPLTSRTNYPVSPQKPAYKPPASLQAIISSKKDKKDKAKAELDDLDTDMLDTITVKPYTTRSSPADAQLKREYLASAANSFATPSPLSQTSSLPSLSSCPSSQSDGMATPAPPATASTKSKLRVVPSSDGEESDDSLDDPFPSLIKARSASLNSGSGGTTAAAPRKLSIPSRPLKRGLDDDLFLMKPVKAKTPAKSKYKFSLADILEDKRTEVDMSAELERARRMVEESERAALPSDGVQGFLEGQGGQEMGAAMGEEGVEGLLRVIGNTGGRNMRTTWGFFQKTSGRARKQFPANAVKGEVWEGINQEQSRSDMFLRATVRDYEMFGEWLPQEVVVWMLDQVCFERNDDLAVAYYYTLRVRVKRRPDVLSLSKIKELLENLGAKSDALELEKPITANTSHDPMAKTPADEFWNIQLLIRLFGYVTDSPDEKRIKHMCILLLRIALDHNISQKGEVIKRIGISLSKILGRIPVSQWDKQSREIGSMIISTVVEPQLRAQILRVLPAWSERLHEFRRRLACAFVFGDDGYLNKPYADLVDLDRIAELLNEPLFSVSRDADFSVLQALFAMVDVAIGAGATDGDQAQKNRQADVVCDMLRNMFTRIIDTNARDLTKTETKDAIDRLRFRLSFAVRSKLKTMFDQDGIQSSLPGSWLTSAST</sequence>
<accession>U4LMF4</accession>
<evidence type="ECO:0000313" key="2">
    <source>
        <dbReference type="EMBL" id="CCX30525.1"/>
    </source>
</evidence>
<feature type="compositionally biased region" description="Low complexity" evidence="1">
    <location>
        <begin position="25"/>
        <end position="47"/>
    </location>
</feature>
<feature type="compositionally biased region" description="Low complexity" evidence="1">
    <location>
        <begin position="141"/>
        <end position="162"/>
    </location>
</feature>
<proteinExistence type="predicted"/>
<dbReference type="Proteomes" id="UP000018144">
    <property type="component" value="Unassembled WGS sequence"/>
</dbReference>
<feature type="compositionally biased region" description="Acidic residues" evidence="1">
    <location>
        <begin position="187"/>
        <end position="196"/>
    </location>
</feature>
<dbReference type="OrthoDB" id="5350396at2759"/>
<evidence type="ECO:0000256" key="1">
    <source>
        <dbReference type="SAM" id="MobiDB-lite"/>
    </source>
</evidence>
<protein>
    <submittedName>
        <fullName evidence="2">Uncharacterized protein</fullName>
    </submittedName>
</protein>
<dbReference type="eggNOG" id="ENOG502SAE9">
    <property type="taxonomic scope" value="Eukaryota"/>
</dbReference>
<organism evidence="2 3">
    <name type="scientific">Pyronema omphalodes (strain CBS 100304)</name>
    <name type="common">Pyronema confluens</name>
    <dbReference type="NCBI Taxonomy" id="1076935"/>
    <lineage>
        <taxon>Eukaryota</taxon>
        <taxon>Fungi</taxon>
        <taxon>Dikarya</taxon>
        <taxon>Ascomycota</taxon>
        <taxon>Pezizomycotina</taxon>
        <taxon>Pezizomycetes</taxon>
        <taxon>Pezizales</taxon>
        <taxon>Pyronemataceae</taxon>
        <taxon>Pyronema</taxon>
    </lineage>
</organism>
<dbReference type="EMBL" id="HF935442">
    <property type="protein sequence ID" value="CCX30525.1"/>
    <property type="molecule type" value="Genomic_DNA"/>
</dbReference>
<dbReference type="OMA" id="TLLRMSM"/>
<reference evidence="2 3" key="1">
    <citation type="journal article" date="2013" name="PLoS Genet.">
        <title>The genome and development-dependent transcriptomes of Pyronema confluens: a window into fungal evolution.</title>
        <authorList>
            <person name="Traeger S."/>
            <person name="Altegoer F."/>
            <person name="Freitag M."/>
            <person name="Gabaldon T."/>
            <person name="Kempken F."/>
            <person name="Kumar A."/>
            <person name="Marcet-Houben M."/>
            <person name="Poggeler S."/>
            <person name="Stajich J.E."/>
            <person name="Nowrousian M."/>
        </authorList>
    </citation>
    <scope>NUCLEOTIDE SEQUENCE [LARGE SCALE GENOMIC DNA]</scope>
    <source>
        <strain evidence="3">CBS 100304</strain>
        <tissue evidence="2">Vegetative mycelium</tissue>
    </source>
</reference>